<feature type="transmembrane region" description="Helical" evidence="5">
    <location>
        <begin position="208"/>
        <end position="229"/>
    </location>
</feature>
<gene>
    <name evidence="6" type="ORF">T310_3490</name>
</gene>
<keyword evidence="4 5" id="KW-0472">Membrane</keyword>
<reference evidence="6 7" key="1">
    <citation type="submission" date="2015-04" db="EMBL/GenBank/DDBJ databases">
        <authorList>
            <person name="Heijne W.H."/>
            <person name="Fedorova N.D."/>
            <person name="Nierman W.C."/>
            <person name="Vollebregt A.W."/>
            <person name="Zhao Z."/>
            <person name="Wu L."/>
            <person name="Kumar M."/>
            <person name="Stam H."/>
            <person name="van den Berg M.A."/>
            <person name="Pel H.J."/>
        </authorList>
    </citation>
    <scope>NUCLEOTIDE SEQUENCE [LARGE SCALE GENOMIC DNA]</scope>
    <source>
        <strain evidence="6 7">CBS 393.64</strain>
    </source>
</reference>
<dbReference type="GO" id="GO:0016020">
    <property type="term" value="C:membrane"/>
    <property type="evidence" value="ECO:0007669"/>
    <property type="project" value="UniProtKB-SubCell"/>
</dbReference>
<sequence length="455" mass="50530">MADSKRGVLQHWKCLAACSLISMSTVPVFGYEDPKTPIGYNISATRQQLISSLMVLGAFVGSTSAGASISGDLLVSLTSQALYLPRSAASSLFGLLAYRWPLLRPSANRACERAIHDLFSALPAGEGVVPEDITLWLLILLGMLPSSLPRHGHYEDARRTLMWLRPKESNIEEELRGIVTAIEVEKENGQGITFWDLFRNSVDRRRTFLAIAAITTQAASGAIIRYLFFRNGKHRRRNSCILVAVGIVVMMINALFISKIGRRRIFLTTGLILCGLCQLIIAIIYTKDPSSEQTGKAIVGISVIFIIGYNGMVSTYAWVSGGKLPSQRLRSYTFGLAAAMGFLGAWLTTFTAPYCINPSALNWGPKYGYIWICSCFLAAAFVFFFLPEVKNRTLEEIGEMFEARLHAWKFQSYKCKGIDRVVLEKNDEELARVPVNDRSIVCGAVYRNHSKSYFS</sequence>
<evidence type="ECO:0000256" key="1">
    <source>
        <dbReference type="ARBA" id="ARBA00004141"/>
    </source>
</evidence>
<keyword evidence="3 5" id="KW-1133">Transmembrane helix</keyword>
<dbReference type="PANTHER" id="PTHR48022">
    <property type="entry name" value="PLASTIDIC GLUCOSE TRANSPORTER 4"/>
    <property type="match status" value="1"/>
</dbReference>
<keyword evidence="7" id="KW-1185">Reference proteome</keyword>
<dbReference type="EMBL" id="LASV01000141">
    <property type="protein sequence ID" value="KKA22492.1"/>
    <property type="molecule type" value="Genomic_DNA"/>
</dbReference>
<feature type="transmembrane region" description="Helical" evidence="5">
    <location>
        <begin position="81"/>
        <end position="100"/>
    </location>
</feature>
<comment type="caution">
    <text evidence="6">The sequence shown here is derived from an EMBL/GenBank/DDBJ whole genome shotgun (WGS) entry which is preliminary data.</text>
</comment>
<feature type="transmembrane region" description="Helical" evidence="5">
    <location>
        <begin position="297"/>
        <end position="319"/>
    </location>
</feature>
<dbReference type="STRING" id="1408163.A0A0F4YW13"/>
<evidence type="ECO:0000256" key="4">
    <source>
        <dbReference type="ARBA" id="ARBA00023136"/>
    </source>
</evidence>
<dbReference type="InterPro" id="IPR050360">
    <property type="entry name" value="MFS_Sugar_Transporters"/>
</dbReference>
<dbReference type="Proteomes" id="UP000053958">
    <property type="component" value="Unassembled WGS sequence"/>
</dbReference>
<proteinExistence type="predicted"/>
<organism evidence="6 7">
    <name type="scientific">Rasamsonia emersonii (strain ATCC 16479 / CBS 393.64 / IMI 116815)</name>
    <dbReference type="NCBI Taxonomy" id="1408163"/>
    <lineage>
        <taxon>Eukaryota</taxon>
        <taxon>Fungi</taxon>
        <taxon>Dikarya</taxon>
        <taxon>Ascomycota</taxon>
        <taxon>Pezizomycotina</taxon>
        <taxon>Eurotiomycetes</taxon>
        <taxon>Eurotiomycetidae</taxon>
        <taxon>Eurotiales</taxon>
        <taxon>Trichocomaceae</taxon>
        <taxon>Rasamsonia</taxon>
    </lineage>
</organism>
<dbReference type="GO" id="GO:0005351">
    <property type="term" value="F:carbohydrate:proton symporter activity"/>
    <property type="evidence" value="ECO:0007669"/>
    <property type="project" value="TreeGrafter"/>
</dbReference>
<dbReference type="InterPro" id="IPR005828">
    <property type="entry name" value="MFS_sugar_transport-like"/>
</dbReference>
<evidence type="ECO:0000313" key="7">
    <source>
        <dbReference type="Proteomes" id="UP000053958"/>
    </source>
</evidence>
<evidence type="ECO:0000256" key="3">
    <source>
        <dbReference type="ARBA" id="ARBA00022989"/>
    </source>
</evidence>
<feature type="transmembrane region" description="Helical" evidence="5">
    <location>
        <begin position="49"/>
        <end position="69"/>
    </location>
</feature>
<feature type="transmembrane region" description="Helical" evidence="5">
    <location>
        <begin position="241"/>
        <end position="258"/>
    </location>
</feature>
<feature type="transmembrane region" description="Helical" evidence="5">
    <location>
        <begin position="265"/>
        <end position="285"/>
    </location>
</feature>
<keyword evidence="2 5" id="KW-0812">Transmembrane</keyword>
<comment type="subcellular location">
    <subcellularLocation>
        <location evidence="1">Membrane</location>
        <topology evidence="1">Multi-pass membrane protein</topology>
    </subcellularLocation>
</comment>
<feature type="transmembrane region" description="Helical" evidence="5">
    <location>
        <begin position="368"/>
        <end position="386"/>
    </location>
</feature>
<feature type="transmembrane region" description="Helical" evidence="5">
    <location>
        <begin position="331"/>
        <end position="348"/>
    </location>
</feature>
<evidence type="ECO:0000313" key="6">
    <source>
        <dbReference type="EMBL" id="KKA22492.1"/>
    </source>
</evidence>
<evidence type="ECO:0000256" key="2">
    <source>
        <dbReference type="ARBA" id="ARBA00022692"/>
    </source>
</evidence>
<protein>
    <submittedName>
        <fullName evidence="6">Maltose permease</fullName>
    </submittedName>
</protein>
<dbReference type="SUPFAM" id="SSF103473">
    <property type="entry name" value="MFS general substrate transporter"/>
    <property type="match status" value="1"/>
</dbReference>
<dbReference type="Gene3D" id="1.20.1250.20">
    <property type="entry name" value="MFS general substrate transporter like domains"/>
    <property type="match status" value="1"/>
</dbReference>
<dbReference type="GeneID" id="25315839"/>
<evidence type="ECO:0000256" key="5">
    <source>
        <dbReference type="SAM" id="Phobius"/>
    </source>
</evidence>
<dbReference type="InterPro" id="IPR036259">
    <property type="entry name" value="MFS_trans_sf"/>
</dbReference>
<accession>A0A0F4YW13</accession>
<dbReference type="PANTHER" id="PTHR48022:SF10">
    <property type="entry name" value="MAJOR FACILITATOR SUPERFAMILY (MFS) PROFILE DOMAIN-CONTAINING PROTEIN"/>
    <property type="match status" value="1"/>
</dbReference>
<name>A0A0F4YW13_RASE3</name>
<dbReference type="Pfam" id="PF00083">
    <property type="entry name" value="Sugar_tr"/>
    <property type="match status" value="1"/>
</dbReference>
<dbReference type="OrthoDB" id="6612291at2759"/>
<dbReference type="RefSeq" id="XP_013329104.1">
    <property type="nucleotide sequence ID" value="XM_013473650.1"/>
</dbReference>
<dbReference type="AlphaFoldDB" id="A0A0F4YW13"/>